<keyword evidence="2" id="KW-1185">Reference proteome</keyword>
<gene>
    <name evidence="1" type="ORF">BKE30_13445</name>
</gene>
<dbReference type="EMBL" id="MLCN01000040">
    <property type="protein sequence ID" value="ONG37950.1"/>
    <property type="molecule type" value="Genomic_DNA"/>
</dbReference>
<evidence type="ECO:0000313" key="1">
    <source>
        <dbReference type="EMBL" id="ONG37950.1"/>
    </source>
</evidence>
<reference evidence="1 2" key="1">
    <citation type="submission" date="2016-10" db="EMBL/GenBank/DDBJ databases">
        <title>Draft Genome sequence of Alkanindiges sp. strain H1.</title>
        <authorList>
            <person name="Subhash Y."/>
            <person name="Lee S."/>
        </authorList>
    </citation>
    <scope>NUCLEOTIDE SEQUENCE [LARGE SCALE GENOMIC DNA]</scope>
    <source>
        <strain evidence="1 2">H1</strain>
    </source>
</reference>
<dbReference type="STRING" id="1907941.BKE30_13445"/>
<dbReference type="RefSeq" id="WP_076879113.1">
    <property type="nucleotide sequence ID" value="NZ_MLCN01000040.1"/>
</dbReference>
<evidence type="ECO:0000313" key="2">
    <source>
        <dbReference type="Proteomes" id="UP000192132"/>
    </source>
</evidence>
<organism evidence="1 2">
    <name type="scientific">Alkanindiges hydrocarboniclasticus</name>
    <dbReference type="NCBI Taxonomy" id="1907941"/>
    <lineage>
        <taxon>Bacteria</taxon>
        <taxon>Pseudomonadati</taxon>
        <taxon>Pseudomonadota</taxon>
        <taxon>Gammaproteobacteria</taxon>
        <taxon>Moraxellales</taxon>
        <taxon>Moraxellaceae</taxon>
        <taxon>Alkanindiges</taxon>
    </lineage>
</organism>
<name>A0A1S8CTC7_9GAMM</name>
<protein>
    <submittedName>
        <fullName evidence="1">Uncharacterized protein</fullName>
    </submittedName>
</protein>
<sequence>MKNHCALTDTATRTRFAGYLQQQIVQLQQQCTEINAKRSKTSRKAWQAGRTLDYKTWQQIDRLKVVELFLVDLRVSDAIVEKVCDISCCYLSPVLKAIHCNHGSTLTELQKQQLHFLLEVQVTRDTRRIFNAFLKQENTLAA</sequence>
<proteinExistence type="predicted"/>
<comment type="caution">
    <text evidence="1">The sequence shown here is derived from an EMBL/GenBank/DDBJ whole genome shotgun (WGS) entry which is preliminary data.</text>
</comment>
<dbReference type="Proteomes" id="UP000192132">
    <property type="component" value="Unassembled WGS sequence"/>
</dbReference>
<dbReference type="AlphaFoldDB" id="A0A1S8CTC7"/>
<accession>A0A1S8CTC7</accession>